<feature type="region of interest" description="Disordered" evidence="1">
    <location>
        <begin position="396"/>
        <end position="420"/>
    </location>
</feature>
<dbReference type="AlphaFoldDB" id="A0AB33JF83"/>
<keyword evidence="3" id="KW-0547">Nucleotide-binding</keyword>
<protein>
    <submittedName>
        <fullName evidence="3">ATP-binding protein</fullName>
    </submittedName>
</protein>
<dbReference type="Gene3D" id="3.30.565.60">
    <property type="match status" value="1"/>
</dbReference>
<dbReference type="EMBL" id="AP035788">
    <property type="protein sequence ID" value="BFO78656.1"/>
    <property type="molecule type" value="Genomic_DNA"/>
</dbReference>
<evidence type="ECO:0000259" key="2">
    <source>
        <dbReference type="Pfam" id="PF04326"/>
    </source>
</evidence>
<dbReference type="InterPro" id="IPR007421">
    <property type="entry name" value="Schlafen_AlbA_2_dom"/>
</dbReference>
<accession>A0AB33JF83</accession>
<dbReference type="InterPro" id="IPR038461">
    <property type="entry name" value="Schlafen_AlbA_2_dom_sf"/>
</dbReference>
<dbReference type="Gene3D" id="3.30.950.30">
    <property type="entry name" value="Schlafen, AAA domain"/>
    <property type="match status" value="1"/>
</dbReference>
<evidence type="ECO:0000313" key="3">
    <source>
        <dbReference type="EMBL" id="BFO78656.1"/>
    </source>
</evidence>
<keyword evidence="3" id="KW-0067">ATP-binding</keyword>
<dbReference type="PANTHER" id="PTHR30595">
    <property type="entry name" value="GLPR-RELATED TRANSCRIPTIONAL REPRESSOR"/>
    <property type="match status" value="1"/>
</dbReference>
<dbReference type="InterPro" id="IPR038475">
    <property type="entry name" value="RecG_C_sf"/>
</dbReference>
<feature type="domain" description="Schlafen AlbA-2" evidence="2">
    <location>
        <begin position="16"/>
        <end position="131"/>
    </location>
</feature>
<dbReference type="Pfam" id="PF13749">
    <property type="entry name" value="HATPase_c_4"/>
    <property type="match status" value="1"/>
</dbReference>
<gene>
    <name evidence="3" type="ORF">GTC17260_12910</name>
</gene>
<organism evidence="3">
    <name type="scientific">Prevotella sp. GTC17260</name>
    <dbReference type="NCBI Taxonomy" id="3236796"/>
    <lineage>
        <taxon>Bacteria</taxon>
        <taxon>Pseudomonadati</taxon>
        <taxon>Bacteroidota</taxon>
        <taxon>Bacteroidia</taxon>
        <taxon>Bacteroidales</taxon>
        <taxon>Prevotellaceae</taxon>
        <taxon>Prevotella</taxon>
    </lineage>
</organism>
<proteinExistence type="predicted"/>
<name>A0AB33JF83_9BACT</name>
<dbReference type="GO" id="GO:0005524">
    <property type="term" value="F:ATP binding"/>
    <property type="evidence" value="ECO:0007669"/>
    <property type="project" value="UniProtKB-KW"/>
</dbReference>
<sequence length="479" mass="54814">MALTIDDLKKMIQSDEHRQLELKKTTGELKDGMHTACAFLNTEGGWLIFGVAPKSLKIQGQQVTDNTQREIAQALSYMEPQVDVRVEYIDVPDCPDNKVIAMHFDGWAWGMVPYTYHGCPYYKVESTTKEMPRDMYEERLRRSKPDMFAWERQQSEFTDISSLDEKLIRGVVRLGVERGRLSDLALTEPIEDVLGKWKLTIGNKPLNAATALFTKDTGMYTQFTMRLARFQGTDKNEFIDNQRVEGNIFVLLNEAMNFFRKHLNMHGKIVGLVRDEYLEVPAEALREVVLNALCHRQYERYNLTIGIAIYDDRIEIENPGILPPQITPENILQPHISYPYNPLIANVLYSTTYIENWGSGVKRIMEACQKRGVAAPTWTVNGGFVVVTFKRPAKGVTQDGTQVDTQDDTQVDTQDDTQGGNLDKWIETQIRQNPRITTEELARKSYKGIATIKRHLAKMPHIRYVGSGYSGHWEVLDKE</sequence>
<reference evidence="3" key="1">
    <citation type="submission" date="2024-07" db="EMBL/GenBank/DDBJ databases">
        <title>Complete genome sequence of Prevotella sp. YM-2024 GTC17260.</title>
        <authorList>
            <person name="Hayashi M."/>
            <person name="Muto Y."/>
            <person name="Tanaka K."/>
            <person name="Niwa H."/>
        </authorList>
    </citation>
    <scope>NUCLEOTIDE SEQUENCE</scope>
    <source>
        <strain evidence="3">GTC17260</strain>
    </source>
</reference>
<feature type="compositionally biased region" description="Acidic residues" evidence="1">
    <location>
        <begin position="405"/>
        <end position="415"/>
    </location>
</feature>
<dbReference type="Pfam" id="PF04326">
    <property type="entry name" value="SLFN_AlbA_2"/>
    <property type="match status" value="1"/>
</dbReference>
<evidence type="ECO:0000256" key="1">
    <source>
        <dbReference type="SAM" id="MobiDB-lite"/>
    </source>
</evidence>
<dbReference type="PANTHER" id="PTHR30595:SF6">
    <property type="entry name" value="SCHLAFEN ALBA-2 DOMAIN-CONTAINING PROTEIN"/>
    <property type="match status" value="1"/>
</dbReference>